<dbReference type="CDD" id="cd16442">
    <property type="entry name" value="BPL"/>
    <property type="match status" value="1"/>
</dbReference>
<dbReference type="PANTHER" id="PTHR12835:SF5">
    <property type="entry name" value="BIOTIN--PROTEIN LIGASE"/>
    <property type="match status" value="1"/>
</dbReference>
<keyword evidence="4" id="KW-1185">Reference proteome</keyword>
<evidence type="ECO:0000259" key="2">
    <source>
        <dbReference type="PROSITE" id="PS51733"/>
    </source>
</evidence>
<feature type="domain" description="BPL/LPL catalytic" evidence="2">
    <location>
        <begin position="1"/>
        <end position="162"/>
    </location>
</feature>
<dbReference type="InterPro" id="IPR004143">
    <property type="entry name" value="BPL_LPL_catalytic"/>
</dbReference>
<organism evidence="3 4">
    <name type="scientific">Paraflavitalea soli</name>
    <dbReference type="NCBI Taxonomy" id="2315862"/>
    <lineage>
        <taxon>Bacteria</taxon>
        <taxon>Pseudomonadati</taxon>
        <taxon>Bacteroidota</taxon>
        <taxon>Chitinophagia</taxon>
        <taxon>Chitinophagales</taxon>
        <taxon>Chitinophagaceae</taxon>
        <taxon>Paraflavitalea</taxon>
    </lineage>
</organism>
<dbReference type="EMBL" id="CP032157">
    <property type="protein sequence ID" value="AXY78713.1"/>
    <property type="molecule type" value="Genomic_DNA"/>
</dbReference>
<accession>A0A3B7MYP8</accession>
<dbReference type="OrthoDB" id="9807064at2"/>
<dbReference type="KEGG" id="pseg:D3H65_20780"/>
<evidence type="ECO:0000256" key="1">
    <source>
        <dbReference type="ARBA" id="ARBA00022598"/>
    </source>
</evidence>
<dbReference type="AlphaFoldDB" id="A0A3B7MYP8"/>
<evidence type="ECO:0000313" key="4">
    <source>
        <dbReference type="Proteomes" id="UP000263900"/>
    </source>
</evidence>
<reference evidence="3 4" key="1">
    <citation type="submission" date="2018-09" db="EMBL/GenBank/DDBJ databases">
        <title>Genome sequencing of strain 6GH32-13.</title>
        <authorList>
            <person name="Weon H.-Y."/>
            <person name="Heo J."/>
            <person name="Kwon S.-W."/>
        </authorList>
    </citation>
    <scope>NUCLEOTIDE SEQUENCE [LARGE SCALE GENOMIC DNA]</scope>
    <source>
        <strain evidence="3 4">5GH32-13</strain>
    </source>
</reference>
<sequence>MGQATAGNAGHGTVYFALEQTAGKGQRGKTWVTTIGENIMMSVVIDPHPLKTSQQFLLSAAIALGCYDFFKNYAGEETRIKWPNDIYWRDRKAGGILIESRVGSEDWQWSIAGMGININQTQFASQALRPVSLKQITGKTYDINALARELCTSLENRYQAIRHPAQLLANYEQALYKLHQTVKLKKASGVFETTIQGVTPSGQLITRDTLERHFDVGEVEWVIRD</sequence>
<gene>
    <name evidence="3" type="ORF">D3H65_20780</name>
</gene>
<dbReference type="GO" id="GO:0005737">
    <property type="term" value="C:cytoplasm"/>
    <property type="evidence" value="ECO:0007669"/>
    <property type="project" value="TreeGrafter"/>
</dbReference>
<keyword evidence="1 3" id="KW-0436">Ligase</keyword>
<evidence type="ECO:0000313" key="3">
    <source>
        <dbReference type="EMBL" id="AXY78713.1"/>
    </source>
</evidence>
<dbReference type="EC" id="6.3.4.15" evidence="3"/>
<dbReference type="PROSITE" id="PS51733">
    <property type="entry name" value="BPL_LPL_CATALYTIC"/>
    <property type="match status" value="1"/>
</dbReference>
<dbReference type="Proteomes" id="UP000263900">
    <property type="component" value="Chromosome"/>
</dbReference>
<dbReference type="InterPro" id="IPR004408">
    <property type="entry name" value="Biotin_CoA_COase_ligase"/>
</dbReference>
<name>A0A3B7MYP8_9BACT</name>
<dbReference type="Pfam" id="PF03099">
    <property type="entry name" value="BPL_LplA_LipB"/>
    <property type="match status" value="1"/>
</dbReference>
<protein>
    <submittedName>
        <fullName evidence="3">Biotin--[acetyl-CoA-carboxylase] ligase</fullName>
        <ecNumber evidence="3">6.3.4.15</ecNumber>
    </submittedName>
</protein>
<dbReference type="NCBIfam" id="TIGR00121">
    <property type="entry name" value="birA_ligase"/>
    <property type="match status" value="1"/>
</dbReference>
<dbReference type="SUPFAM" id="SSF55681">
    <property type="entry name" value="Class II aaRS and biotin synthetases"/>
    <property type="match status" value="1"/>
</dbReference>
<dbReference type="PANTHER" id="PTHR12835">
    <property type="entry name" value="BIOTIN PROTEIN LIGASE"/>
    <property type="match status" value="1"/>
</dbReference>
<dbReference type="GO" id="GO:0004077">
    <property type="term" value="F:biotin--[biotin carboxyl-carrier protein] ligase activity"/>
    <property type="evidence" value="ECO:0007669"/>
    <property type="project" value="UniProtKB-EC"/>
</dbReference>
<dbReference type="Gene3D" id="3.30.930.10">
    <property type="entry name" value="Bira Bifunctional Protein, Domain 2"/>
    <property type="match status" value="1"/>
</dbReference>
<proteinExistence type="predicted"/>
<dbReference type="InterPro" id="IPR045864">
    <property type="entry name" value="aa-tRNA-synth_II/BPL/LPL"/>
</dbReference>